<evidence type="ECO:0000256" key="2">
    <source>
        <dbReference type="ARBA" id="ARBA00022768"/>
    </source>
</evidence>
<keyword evidence="5" id="KW-1185">Reference proteome</keyword>
<dbReference type="Gene3D" id="3.90.1430.10">
    <property type="entry name" value="Yeast translation eEF2 (G' domain)"/>
    <property type="match status" value="1"/>
</dbReference>
<organism evidence="4 5">
    <name type="scientific">Paramecium tetraurelia</name>
    <dbReference type="NCBI Taxonomy" id="5888"/>
    <lineage>
        <taxon>Eukaryota</taxon>
        <taxon>Sar</taxon>
        <taxon>Alveolata</taxon>
        <taxon>Ciliophora</taxon>
        <taxon>Intramacronucleata</taxon>
        <taxon>Oligohymenophorea</taxon>
        <taxon>Peniculida</taxon>
        <taxon>Parameciidae</taxon>
        <taxon>Paramecium</taxon>
    </lineage>
</organism>
<dbReference type="PANTHER" id="PTHR42908">
    <property type="entry name" value="TRANSLATION ELONGATION FACTOR-RELATED"/>
    <property type="match status" value="1"/>
</dbReference>
<gene>
    <name evidence="4" type="ORF">GSPATT00010396001</name>
</gene>
<accession>A0CTP5</accession>
<dbReference type="Proteomes" id="UP000000600">
    <property type="component" value="Unassembled WGS sequence"/>
</dbReference>
<dbReference type="RefSeq" id="XP_001441559.1">
    <property type="nucleotide sequence ID" value="XM_001441522.2"/>
</dbReference>
<dbReference type="InterPro" id="IPR027417">
    <property type="entry name" value="P-loop_NTPase"/>
</dbReference>
<keyword evidence="1" id="KW-0963">Cytoplasm</keyword>
<evidence type="ECO:0000256" key="1">
    <source>
        <dbReference type="ARBA" id="ARBA00022490"/>
    </source>
</evidence>
<evidence type="ECO:0000313" key="5">
    <source>
        <dbReference type="Proteomes" id="UP000000600"/>
    </source>
</evidence>
<dbReference type="PANTHER" id="PTHR42908:SF10">
    <property type="entry name" value="EUKARYOTIC TRANSLATION ELONGATION FACTOR 2"/>
    <property type="match status" value="1"/>
</dbReference>
<protein>
    <submittedName>
        <fullName evidence="4">Uncharacterized protein</fullName>
    </submittedName>
</protein>
<dbReference type="InParanoid" id="A0CTP5"/>
<dbReference type="HOGENOM" id="CLU_1725850_0_0_1"/>
<keyword evidence="3" id="KW-0648">Protein biosynthesis</keyword>
<dbReference type="eggNOG" id="KOG0469">
    <property type="taxonomic scope" value="Eukaryota"/>
</dbReference>
<dbReference type="EMBL" id="CT868174">
    <property type="protein sequence ID" value="CAK74162.1"/>
    <property type="molecule type" value="Genomic_DNA"/>
</dbReference>
<dbReference type="SUPFAM" id="SSF52540">
    <property type="entry name" value="P-loop containing nucleoside triphosphate hydrolases"/>
    <property type="match status" value="1"/>
</dbReference>
<evidence type="ECO:0000256" key="3">
    <source>
        <dbReference type="ARBA" id="ARBA00022917"/>
    </source>
</evidence>
<keyword evidence="2" id="KW-0251">Elongation factor</keyword>
<dbReference type="OrthoDB" id="323090at2759"/>
<name>A0CTP5_PARTE</name>
<sequence>MPTNSRLWGDNYFDAEGKCWRKDNISGSGKAMKRAFVAFIMDPICKLANAVMEGNMDVANKMFETLGLKLTQEEAKLEGKHLLKAVMSKWINAADTLLEMIVCHLPSPRKAQKYRTSYLYEGPQDDAIAQSMRECNPKGSINYVRLQDGSNN</sequence>
<dbReference type="KEGG" id="ptm:GSPATT00010396001"/>
<evidence type="ECO:0000313" key="4">
    <source>
        <dbReference type="EMBL" id="CAK74162.1"/>
    </source>
</evidence>
<dbReference type="FunFam" id="3.90.1430.10:FF:000003">
    <property type="entry name" value="Elongation factor 2"/>
    <property type="match status" value="1"/>
</dbReference>
<reference evidence="4 5" key="1">
    <citation type="journal article" date="2006" name="Nature">
        <title>Global trends of whole-genome duplications revealed by the ciliate Paramecium tetraurelia.</title>
        <authorList>
            <consortium name="Genoscope"/>
            <person name="Aury J.-M."/>
            <person name="Jaillon O."/>
            <person name="Duret L."/>
            <person name="Noel B."/>
            <person name="Jubin C."/>
            <person name="Porcel B.M."/>
            <person name="Segurens B."/>
            <person name="Daubin V."/>
            <person name="Anthouard V."/>
            <person name="Aiach N."/>
            <person name="Arnaiz O."/>
            <person name="Billaut A."/>
            <person name="Beisson J."/>
            <person name="Blanc I."/>
            <person name="Bouhouche K."/>
            <person name="Camara F."/>
            <person name="Duharcourt S."/>
            <person name="Guigo R."/>
            <person name="Gogendeau D."/>
            <person name="Katinka M."/>
            <person name="Keller A.-M."/>
            <person name="Kissmehl R."/>
            <person name="Klotz C."/>
            <person name="Koll F."/>
            <person name="Le Moue A."/>
            <person name="Lepere C."/>
            <person name="Malinsky S."/>
            <person name="Nowacki M."/>
            <person name="Nowak J.K."/>
            <person name="Plattner H."/>
            <person name="Poulain J."/>
            <person name="Ruiz F."/>
            <person name="Serrano V."/>
            <person name="Zagulski M."/>
            <person name="Dessen P."/>
            <person name="Betermier M."/>
            <person name="Weissenbach J."/>
            <person name="Scarpelli C."/>
            <person name="Schachter V."/>
            <person name="Sperling L."/>
            <person name="Meyer E."/>
            <person name="Cohen J."/>
            <person name="Wincker P."/>
        </authorList>
    </citation>
    <scope>NUCLEOTIDE SEQUENCE [LARGE SCALE GENOMIC DNA]</scope>
    <source>
        <strain evidence="4 5">Stock d4-2</strain>
    </source>
</reference>
<dbReference type="AlphaFoldDB" id="A0CTP5"/>
<dbReference type="GO" id="GO:0003746">
    <property type="term" value="F:translation elongation factor activity"/>
    <property type="evidence" value="ECO:0007669"/>
    <property type="project" value="UniProtKB-KW"/>
</dbReference>
<proteinExistence type="predicted"/>
<dbReference type="STRING" id="5888.A0CTP5"/>
<dbReference type="GeneID" id="5027344"/>